<dbReference type="AlphaFoldDB" id="M0KVX6"/>
<dbReference type="Proteomes" id="UP000011623">
    <property type="component" value="Unassembled WGS sequence"/>
</dbReference>
<dbReference type="EMBL" id="AOLW01000007">
    <property type="protein sequence ID" value="EMA25406.1"/>
    <property type="molecule type" value="Genomic_DNA"/>
</dbReference>
<reference evidence="4 5" key="1">
    <citation type="journal article" date="2014" name="PLoS Genet.">
        <title>Phylogenetically driven sequencing of extremely halophilic archaea reveals strategies for static and dynamic osmo-response.</title>
        <authorList>
            <person name="Becker E.A."/>
            <person name="Seitzer P.M."/>
            <person name="Tritt A."/>
            <person name="Larsen D."/>
            <person name="Krusor M."/>
            <person name="Yao A.I."/>
            <person name="Wu D."/>
            <person name="Madern D."/>
            <person name="Eisen J.A."/>
            <person name="Darling A.E."/>
            <person name="Facciotti M.T."/>
        </authorList>
    </citation>
    <scope>NUCLEOTIDE SEQUENCE [LARGE SCALE GENOMIC DNA]</scope>
    <source>
        <strain evidence="4 5">JCM 13557</strain>
    </source>
</reference>
<protein>
    <submittedName>
        <fullName evidence="4">Resolvase-like protein</fullName>
    </submittedName>
</protein>
<dbReference type="Gene3D" id="3.40.50.1390">
    <property type="entry name" value="Resolvase, N-terminal catalytic domain"/>
    <property type="match status" value="1"/>
</dbReference>
<evidence type="ECO:0000256" key="1">
    <source>
        <dbReference type="SAM" id="MobiDB-lite"/>
    </source>
</evidence>
<feature type="region of interest" description="Disordered" evidence="1">
    <location>
        <begin position="206"/>
        <end position="240"/>
    </location>
</feature>
<evidence type="ECO:0000259" key="2">
    <source>
        <dbReference type="PROSITE" id="PS51736"/>
    </source>
</evidence>
<gene>
    <name evidence="4" type="ORF">C442_03071</name>
</gene>
<comment type="caution">
    <text evidence="4">The sequence shown here is derived from an EMBL/GenBank/DDBJ whole genome shotgun (WGS) entry which is preliminary data.</text>
</comment>
<dbReference type="InterPro" id="IPR011109">
    <property type="entry name" value="DNA_bind_recombinase_dom"/>
</dbReference>
<dbReference type="PANTHER" id="PTHR30461">
    <property type="entry name" value="DNA-INVERTASE FROM LAMBDOID PROPHAGE"/>
    <property type="match status" value="1"/>
</dbReference>
<dbReference type="SUPFAM" id="SSF53041">
    <property type="entry name" value="Resolvase-like"/>
    <property type="match status" value="1"/>
</dbReference>
<name>M0KVX6_9EURY</name>
<evidence type="ECO:0000313" key="4">
    <source>
        <dbReference type="EMBL" id="EMA25406.1"/>
    </source>
</evidence>
<evidence type="ECO:0000313" key="5">
    <source>
        <dbReference type="Proteomes" id="UP000011623"/>
    </source>
</evidence>
<sequence length="240" mass="27876">MFQQMLSKAEAGLFDVLVFWKLDRFSRSIMHAVNLEKQFREWDVALYSATEQIDTTTPAGRFNFRNIANAAEFERDMIKQRTQMGHAARALEHKWPNKTAPLGYVKTDNGKLSVHPKEAALVRHIFSEYTEQRSMPSVAEILNNEQWSTKQGNNWTADAVGKILRNQIYIGEYSVGEIESTVKEYQILSQKLFDEVTEIRMRFKKDTQSTRPAMGKERKKQRVKDVTSQYSDFYESSISE</sequence>
<dbReference type="InterPro" id="IPR036162">
    <property type="entry name" value="Resolvase-like_N_sf"/>
</dbReference>
<dbReference type="PANTHER" id="PTHR30461:SF23">
    <property type="entry name" value="DNA RECOMBINASE-RELATED"/>
    <property type="match status" value="1"/>
</dbReference>
<dbReference type="Pfam" id="PF00239">
    <property type="entry name" value="Resolvase"/>
    <property type="match status" value="1"/>
</dbReference>
<dbReference type="InterPro" id="IPR050639">
    <property type="entry name" value="SSR_resolvase"/>
</dbReference>
<dbReference type="PROSITE" id="PS51737">
    <property type="entry name" value="RECOMBINASE_DNA_BIND"/>
    <property type="match status" value="1"/>
</dbReference>
<organism evidence="4 5">
    <name type="scientific">Haloarcula amylolytica JCM 13557</name>
    <dbReference type="NCBI Taxonomy" id="1227452"/>
    <lineage>
        <taxon>Archaea</taxon>
        <taxon>Methanobacteriati</taxon>
        <taxon>Methanobacteriota</taxon>
        <taxon>Stenosarchaea group</taxon>
        <taxon>Halobacteria</taxon>
        <taxon>Halobacteriales</taxon>
        <taxon>Haloarculaceae</taxon>
        <taxon>Haloarcula</taxon>
    </lineage>
</organism>
<dbReference type="GO" id="GO:0003677">
    <property type="term" value="F:DNA binding"/>
    <property type="evidence" value="ECO:0007669"/>
    <property type="project" value="InterPro"/>
</dbReference>
<accession>M0KVX6</accession>
<dbReference type="Pfam" id="PF07508">
    <property type="entry name" value="Recombinase"/>
    <property type="match status" value="1"/>
</dbReference>
<dbReference type="CDD" id="cd03768">
    <property type="entry name" value="SR_ResInv"/>
    <property type="match status" value="1"/>
</dbReference>
<dbReference type="PROSITE" id="PS51736">
    <property type="entry name" value="RECOMBINASES_3"/>
    <property type="match status" value="1"/>
</dbReference>
<dbReference type="InterPro" id="IPR006119">
    <property type="entry name" value="Resolv_N"/>
</dbReference>
<feature type="domain" description="Resolvase/invertase-type recombinase catalytic" evidence="2">
    <location>
        <begin position="1"/>
        <end position="93"/>
    </location>
</feature>
<dbReference type="GO" id="GO:0000150">
    <property type="term" value="F:DNA strand exchange activity"/>
    <property type="evidence" value="ECO:0007669"/>
    <property type="project" value="InterPro"/>
</dbReference>
<dbReference type="Gene3D" id="3.90.1750.20">
    <property type="entry name" value="Putative Large Serine Recombinase, Chain B, Domain 2"/>
    <property type="match status" value="1"/>
</dbReference>
<dbReference type="InterPro" id="IPR038109">
    <property type="entry name" value="DNA_bind_recomb_sf"/>
</dbReference>
<feature type="compositionally biased region" description="Polar residues" evidence="1">
    <location>
        <begin position="226"/>
        <end position="240"/>
    </location>
</feature>
<evidence type="ECO:0000259" key="3">
    <source>
        <dbReference type="PROSITE" id="PS51737"/>
    </source>
</evidence>
<dbReference type="SMART" id="SM00857">
    <property type="entry name" value="Resolvase"/>
    <property type="match status" value="1"/>
</dbReference>
<proteinExistence type="predicted"/>
<feature type="domain" description="Recombinase" evidence="3">
    <location>
        <begin position="101"/>
        <end position="206"/>
    </location>
</feature>
<keyword evidence="5" id="KW-1185">Reference proteome</keyword>